<dbReference type="Proteomes" id="UP000613580">
    <property type="component" value="Unassembled WGS sequence"/>
</dbReference>
<evidence type="ECO:0000313" key="3">
    <source>
        <dbReference type="Proteomes" id="UP000613580"/>
    </source>
</evidence>
<comment type="caution">
    <text evidence="2">The sequence shown here is derived from an EMBL/GenBank/DDBJ whole genome shotgun (WGS) entry which is preliminary data.</text>
</comment>
<protein>
    <submittedName>
        <fullName evidence="2">Uncharacterized protein</fullName>
    </submittedName>
</protein>
<reference evidence="2" key="1">
    <citation type="submission" date="2020-05" db="EMBL/GenBank/DDBJ databases">
        <title>Mycena genomes resolve the evolution of fungal bioluminescence.</title>
        <authorList>
            <person name="Tsai I.J."/>
        </authorList>
    </citation>
    <scope>NUCLEOTIDE SEQUENCE</scope>
    <source>
        <strain evidence="2">110903Hualien_Pintung</strain>
    </source>
</reference>
<feature type="compositionally biased region" description="Low complexity" evidence="1">
    <location>
        <begin position="12"/>
        <end position="31"/>
    </location>
</feature>
<evidence type="ECO:0000256" key="1">
    <source>
        <dbReference type="SAM" id="MobiDB-lite"/>
    </source>
</evidence>
<proteinExistence type="predicted"/>
<evidence type="ECO:0000313" key="2">
    <source>
        <dbReference type="EMBL" id="KAF7321036.1"/>
    </source>
</evidence>
<dbReference type="AlphaFoldDB" id="A0A8H6TPM1"/>
<feature type="region of interest" description="Disordered" evidence="1">
    <location>
        <begin position="1"/>
        <end position="49"/>
    </location>
</feature>
<accession>A0A8H6TPM1</accession>
<keyword evidence="3" id="KW-1185">Reference proteome</keyword>
<dbReference type="EMBL" id="JACAZE010000002">
    <property type="protein sequence ID" value="KAF7321036.1"/>
    <property type="molecule type" value="Genomic_DNA"/>
</dbReference>
<organism evidence="2 3">
    <name type="scientific">Mycena chlorophos</name>
    <name type="common">Agaric fungus</name>
    <name type="synonym">Agaricus chlorophos</name>
    <dbReference type="NCBI Taxonomy" id="658473"/>
    <lineage>
        <taxon>Eukaryota</taxon>
        <taxon>Fungi</taxon>
        <taxon>Dikarya</taxon>
        <taxon>Basidiomycota</taxon>
        <taxon>Agaricomycotina</taxon>
        <taxon>Agaricomycetes</taxon>
        <taxon>Agaricomycetidae</taxon>
        <taxon>Agaricales</taxon>
        <taxon>Marasmiineae</taxon>
        <taxon>Mycenaceae</taxon>
        <taxon>Mycena</taxon>
    </lineage>
</organism>
<name>A0A8H6TPM1_MYCCL</name>
<sequence>MIIPPAKSEEISAQAEAPPAYEPSSSSSRVPPVEKPLPSPGAASPTSLVPSSSVIRSRVVQKTAWAQFGDDMGLFMADMGMGSAKTAKFREVQKTVTGLIHDLVRNQTIDSNAACAGILDSCSEACAQNGINMPTLLQQPYIEGHTPLYWAIVKRPADPSETDNGGTELPPLVLALLAYSAPLKQETVTDIRLACLHTCDQWLFQCLRNHPDYPALPHKDQLLLGVLVPPDTVRLDVPMRHDAPFTVTFAFADFQKRLRVTHEVRLDFISHSRIWELAFADYTSGSWGISAGQWAARLTLSDKSPQARIAGALITIEPQTDTEDNKPLVLEMSGQLYVGNQLNAALPDTFLYQHNPFLAADGTLRGKLTIQLKV</sequence>
<gene>
    <name evidence="2" type="ORF">HMN09_00190800</name>
</gene>
<dbReference type="OrthoDB" id="2959034at2759"/>